<dbReference type="PRINTS" id="PR00039">
    <property type="entry name" value="HTHLYSR"/>
</dbReference>
<name>A0A2R8ASC3_9RHOB</name>
<dbReference type="RefSeq" id="WP_108857756.1">
    <property type="nucleotide sequence ID" value="NZ_OMOI01000002.1"/>
</dbReference>
<dbReference type="InterPro" id="IPR058163">
    <property type="entry name" value="LysR-type_TF_proteobact-type"/>
</dbReference>
<dbReference type="InterPro" id="IPR000847">
    <property type="entry name" value="LysR_HTH_N"/>
</dbReference>
<dbReference type="PANTHER" id="PTHR30537:SF79">
    <property type="entry name" value="TRANSCRIPTIONAL REGULATOR-RELATED"/>
    <property type="match status" value="1"/>
</dbReference>
<dbReference type="InterPro" id="IPR036388">
    <property type="entry name" value="WH-like_DNA-bd_sf"/>
</dbReference>
<evidence type="ECO:0000256" key="2">
    <source>
        <dbReference type="ARBA" id="ARBA00023015"/>
    </source>
</evidence>
<reference evidence="7" key="1">
    <citation type="submission" date="2018-03" db="EMBL/GenBank/DDBJ databases">
        <authorList>
            <person name="Rodrigo-Torres L."/>
            <person name="Arahal R. D."/>
            <person name="Lucena T."/>
        </authorList>
    </citation>
    <scope>NUCLEOTIDE SEQUENCE [LARGE SCALE GENOMIC DNA]</scope>
    <source>
        <strain evidence="7">CECT 8811</strain>
    </source>
</reference>
<dbReference type="EMBL" id="OMOI01000002">
    <property type="protein sequence ID" value="SPF78767.1"/>
    <property type="molecule type" value="Genomic_DNA"/>
</dbReference>
<accession>A0A2R8ASC3</accession>
<evidence type="ECO:0000256" key="4">
    <source>
        <dbReference type="ARBA" id="ARBA00023163"/>
    </source>
</evidence>
<keyword evidence="4" id="KW-0804">Transcription</keyword>
<dbReference type="AlphaFoldDB" id="A0A2R8ASC3"/>
<dbReference type="InterPro" id="IPR005119">
    <property type="entry name" value="LysR_subst-bd"/>
</dbReference>
<sequence length="286" mass="31513">MDNPLSNLPLDWIHAFEVAGRLGSFTAAAQETGLTQAAISQRIGHLETRLGVALFIRKPRGVVLSVEGEAWLPYVTHALGTLRQSSEELFGIQRKRLTIWSSASVLEHWIAPRLAGLSLGEDVQLSFKTLMLASEDNPQLRGVRLRYGSGDWNIPHRARLFDEVLAPVAAPALMRGLEPERWQDLPRIGLSGPRMGWHEWAAQTGDAPTPIPLLRFDTFTAALSAARAGAGVLLASVPLVERALASRELIRLSEDALPSENSYWMVAERGELTQRQWNTLTTAICT</sequence>
<dbReference type="Gene3D" id="3.40.190.10">
    <property type="entry name" value="Periplasmic binding protein-like II"/>
    <property type="match status" value="2"/>
</dbReference>
<evidence type="ECO:0000259" key="5">
    <source>
        <dbReference type="PROSITE" id="PS50931"/>
    </source>
</evidence>
<feature type="domain" description="HTH lysR-type" evidence="5">
    <location>
        <begin position="8"/>
        <end position="65"/>
    </location>
</feature>
<dbReference type="GO" id="GO:0043565">
    <property type="term" value="F:sequence-specific DNA binding"/>
    <property type="evidence" value="ECO:0007669"/>
    <property type="project" value="TreeGrafter"/>
</dbReference>
<evidence type="ECO:0000256" key="3">
    <source>
        <dbReference type="ARBA" id="ARBA00023125"/>
    </source>
</evidence>
<evidence type="ECO:0000313" key="6">
    <source>
        <dbReference type="EMBL" id="SPF78767.1"/>
    </source>
</evidence>
<dbReference type="SUPFAM" id="SSF46785">
    <property type="entry name" value="Winged helix' DNA-binding domain"/>
    <property type="match status" value="1"/>
</dbReference>
<dbReference type="GO" id="GO:0003700">
    <property type="term" value="F:DNA-binding transcription factor activity"/>
    <property type="evidence" value="ECO:0007669"/>
    <property type="project" value="InterPro"/>
</dbReference>
<keyword evidence="2" id="KW-0805">Transcription regulation</keyword>
<dbReference type="SUPFAM" id="SSF53850">
    <property type="entry name" value="Periplasmic binding protein-like II"/>
    <property type="match status" value="1"/>
</dbReference>
<dbReference type="Pfam" id="PF03466">
    <property type="entry name" value="LysR_substrate"/>
    <property type="match status" value="1"/>
</dbReference>
<dbReference type="GO" id="GO:0006351">
    <property type="term" value="P:DNA-templated transcription"/>
    <property type="evidence" value="ECO:0007669"/>
    <property type="project" value="TreeGrafter"/>
</dbReference>
<keyword evidence="3" id="KW-0238">DNA-binding</keyword>
<dbReference type="Proteomes" id="UP000244911">
    <property type="component" value="Unassembled WGS sequence"/>
</dbReference>
<proteinExistence type="inferred from homology"/>
<dbReference type="PANTHER" id="PTHR30537">
    <property type="entry name" value="HTH-TYPE TRANSCRIPTIONAL REGULATOR"/>
    <property type="match status" value="1"/>
</dbReference>
<dbReference type="Pfam" id="PF00126">
    <property type="entry name" value="HTH_1"/>
    <property type="match status" value="1"/>
</dbReference>
<dbReference type="Gene3D" id="1.10.10.10">
    <property type="entry name" value="Winged helix-like DNA-binding domain superfamily/Winged helix DNA-binding domain"/>
    <property type="match status" value="1"/>
</dbReference>
<gene>
    <name evidence="6" type="primary">gcvA_5</name>
    <name evidence="6" type="ORF">ALP8811_02699</name>
</gene>
<evidence type="ECO:0000313" key="7">
    <source>
        <dbReference type="Proteomes" id="UP000244911"/>
    </source>
</evidence>
<comment type="similarity">
    <text evidence="1">Belongs to the LysR transcriptional regulatory family.</text>
</comment>
<dbReference type="OrthoDB" id="9804958at2"/>
<dbReference type="InterPro" id="IPR036390">
    <property type="entry name" value="WH_DNA-bd_sf"/>
</dbReference>
<keyword evidence="7" id="KW-1185">Reference proteome</keyword>
<protein>
    <submittedName>
        <fullName evidence="6">Glycine cleavage system transcriptional activator</fullName>
    </submittedName>
</protein>
<dbReference type="PROSITE" id="PS50931">
    <property type="entry name" value="HTH_LYSR"/>
    <property type="match status" value="1"/>
</dbReference>
<organism evidence="6 7">
    <name type="scientific">Aliiroseovarius pelagivivens</name>
    <dbReference type="NCBI Taxonomy" id="1639690"/>
    <lineage>
        <taxon>Bacteria</taxon>
        <taxon>Pseudomonadati</taxon>
        <taxon>Pseudomonadota</taxon>
        <taxon>Alphaproteobacteria</taxon>
        <taxon>Rhodobacterales</taxon>
        <taxon>Paracoccaceae</taxon>
        <taxon>Aliiroseovarius</taxon>
    </lineage>
</organism>
<evidence type="ECO:0000256" key="1">
    <source>
        <dbReference type="ARBA" id="ARBA00009437"/>
    </source>
</evidence>